<dbReference type="PANTHER" id="PTHR44688">
    <property type="entry name" value="DNA-BINDING TRANSCRIPTIONAL ACTIVATOR DEVR_DOSR"/>
    <property type="match status" value="1"/>
</dbReference>
<dbReference type="PRINTS" id="PR00038">
    <property type="entry name" value="HTHLUXR"/>
</dbReference>
<keyword evidence="1" id="KW-0805">Transcription regulation</keyword>
<evidence type="ECO:0000313" key="7">
    <source>
        <dbReference type="Proteomes" id="UP000654257"/>
    </source>
</evidence>
<dbReference type="PROSITE" id="PS50043">
    <property type="entry name" value="HTH_LUXR_2"/>
    <property type="match status" value="1"/>
</dbReference>
<reference evidence="6" key="2">
    <citation type="submission" date="2020-09" db="EMBL/GenBank/DDBJ databases">
        <authorList>
            <person name="Sun Q."/>
            <person name="Sedlacek I."/>
        </authorList>
    </citation>
    <scope>NUCLEOTIDE SEQUENCE</scope>
    <source>
        <strain evidence="6">CCM 7905</strain>
    </source>
</reference>
<dbReference type="Proteomes" id="UP000654257">
    <property type="component" value="Unassembled WGS sequence"/>
</dbReference>
<dbReference type="SUPFAM" id="SSF46894">
    <property type="entry name" value="C-terminal effector domain of the bipartite response regulators"/>
    <property type="match status" value="1"/>
</dbReference>
<evidence type="ECO:0000313" key="6">
    <source>
        <dbReference type="EMBL" id="GGG29812.1"/>
    </source>
</evidence>
<dbReference type="GO" id="GO:0003677">
    <property type="term" value="F:DNA binding"/>
    <property type="evidence" value="ECO:0007669"/>
    <property type="project" value="UniProtKB-KW"/>
</dbReference>
<sequence length="86" mass="9744">MTPTAVNEDEDLKQGPSRHDADWESLTRRERQILDGVVAGLSNPEIGRELFVSPNTVKFHVGNILRKLGLRSRIEVAVWATKNHRN</sequence>
<dbReference type="CDD" id="cd06170">
    <property type="entry name" value="LuxR_C_like"/>
    <property type="match status" value="1"/>
</dbReference>
<dbReference type="GO" id="GO:0006355">
    <property type="term" value="P:regulation of DNA-templated transcription"/>
    <property type="evidence" value="ECO:0007669"/>
    <property type="project" value="InterPro"/>
</dbReference>
<reference evidence="6" key="1">
    <citation type="journal article" date="2014" name="Int. J. Syst. Evol. Microbiol.">
        <title>Complete genome sequence of Corynebacterium casei LMG S-19264T (=DSM 44701T), isolated from a smear-ripened cheese.</title>
        <authorList>
            <consortium name="US DOE Joint Genome Institute (JGI-PGF)"/>
            <person name="Walter F."/>
            <person name="Albersmeier A."/>
            <person name="Kalinowski J."/>
            <person name="Ruckert C."/>
        </authorList>
    </citation>
    <scope>NUCLEOTIDE SEQUENCE</scope>
    <source>
        <strain evidence="6">CCM 7905</strain>
    </source>
</reference>
<keyword evidence="2" id="KW-0238">DNA-binding</keyword>
<dbReference type="Pfam" id="PF00196">
    <property type="entry name" value="GerE"/>
    <property type="match status" value="1"/>
</dbReference>
<gene>
    <name evidence="6" type="ORF">GCM10007304_49520</name>
</gene>
<dbReference type="InterPro" id="IPR016032">
    <property type="entry name" value="Sig_transdc_resp-reg_C-effctor"/>
</dbReference>
<keyword evidence="7" id="KW-1185">Reference proteome</keyword>
<dbReference type="InterPro" id="IPR036388">
    <property type="entry name" value="WH-like_DNA-bd_sf"/>
</dbReference>
<dbReference type="SMART" id="SM00421">
    <property type="entry name" value="HTH_LUXR"/>
    <property type="match status" value="1"/>
</dbReference>
<evidence type="ECO:0000256" key="1">
    <source>
        <dbReference type="ARBA" id="ARBA00023015"/>
    </source>
</evidence>
<evidence type="ECO:0000259" key="5">
    <source>
        <dbReference type="PROSITE" id="PS50043"/>
    </source>
</evidence>
<accession>A0A917G9P2</accession>
<name>A0A917G9P2_9NOCA</name>
<evidence type="ECO:0000256" key="4">
    <source>
        <dbReference type="SAM" id="MobiDB-lite"/>
    </source>
</evidence>
<feature type="region of interest" description="Disordered" evidence="4">
    <location>
        <begin position="1"/>
        <end position="25"/>
    </location>
</feature>
<dbReference type="InterPro" id="IPR000792">
    <property type="entry name" value="Tscrpt_reg_LuxR_C"/>
</dbReference>
<dbReference type="PROSITE" id="PS00622">
    <property type="entry name" value="HTH_LUXR_1"/>
    <property type="match status" value="1"/>
</dbReference>
<dbReference type="AlphaFoldDB" id="A0A917G9P2"/>
<organism evidence="6 7">
    <name type="scientific">Rhodococcoides trifolii</name>
    <dbReference type="NCBI Taxonomy" id="908250"/>
    <lineage>
        <taxon>Bacteria</taxon>
        <taxon>Bacillati</taxon>
        <taxon>Actinomycetota</taxon>
        <taxon>Actinomycetes</taxon>
        <taxon>Mycobacteriales</taxon>
        <taxon>Nocardiaceae</taxon>
        <taxon>Rhodococcoides</taxon>
    </lineage>
</organism>
<evidence type="ECO:0000256" key="2">
    <source>
        <dbReference type="ARBA" id="ARBA00023125"/>
    </source>
</evidence>
<protein>
    <recommendedName>
        <fullName evidence="5">HTH luxR-type domain-containing protein</fullName>
    </recommendedName>
</protein>
<dbReference type="Gene3D" id="1.10.10.10">
    <property type="entry name" value="Winged helix-like DNA-binding domain superfamily/Winged helix DNA-binding domain"/>
    <property type="match status" value="1"/>
</dbReference>
<proteinExistence type="predicted"/>
<dbReference type="PANTHER" id="PTHR44688:SF16">
    <property type="entry name" value="DNA-BINDING TRANSCRIPTIONAL ACTIVATOR DEVR_DOSR"/>
    <property type="match status" value="1"/>
</dbReference>
<keyword evidence="3" id="KW-0804">Transcription</keyword>
<dbReference type="RefSeq" id="WP_229746321.1">
    <property type="nucleotide sequence ID" value="NZ_BMCU01000011.1"/>
</dbReference>
<evidence type="ECO:0000256" key="3">
    <source>
        <dbReference type="ARBA" id="ARBA00023163"/>
    </source>
</evidence>
<comment type="caution">
    <text evidence="6">The sequence shown here is derived from an EMBL/GenBank/DDBJ whole genome shotgun (WGS) entry which is preliminary data.</text>
</comment>
<feature type="domain" description="HTH luxR-type" evidence="5">
    <location>
        <begin position="19"/>
        <end position="84"/>
    </location>
</feature>
<dbReference type="EMBL" id="BMCU01000011">
    <property type="protein sequence ID" value="GGG29812.1"/>
    <property type="molecule type" value="Genomic_DNA"/>
</dbReference>